<protein>
    <submittedName>
        <fullName evidence="3">Uncharacterized protein</fullName>
    </submittedName>
</protein>
<dbReference type="EMBL" id="JARBHA010000011">
    <property type="protein sequence ID" value="KAJ9688838.1"/>
    <property type="molecule type" value="Genomic_DNA"/>
</dbReference>
<evidence type="ECO:0000256" key="2">
    <source>
        <dbReference type="SAM" id="SignalP"/>
    </source>
</evidence>
<feature type="region of interest" description="Disordered" evidence="1">
    <location>
        <begin position="28"/>
        <end position="57"/>
    </location>
</feature>
<comment type="caution">
    <text evidence="3">The sequence shown here is derived from an EMBL/GenBank/DDBJ whole genome shotgun (WGS) entry which is preliminary data.</text>
</comment>
<evidence type="ECO:0000313" key="4">
    <source>
        <dbReference type="Proteomes" id="UP001168098"/>
    </source>
</evidence>
<evidence type="ECO:0000256" key="1">
    <source>
        <dbReference type="SAM" id="MobiDB-lite"/>
    </source>
</evidence>
<dbReference type="AlphaFoldDB" id="A0AA39DL53"/>
<dbReference type="Proteomes" id="UP001168098">
    <property type="component" value="Unassembled WGS sequence"/>
</dbReference>
<reference evidence="3 4" key="1">
    <citation type="journal article" date="2023" name="BMC Biotechnol.">
        <title>Vitis rotundifolia cv Carlos genome sequencing.</title>
        <authorList>
            <person name="Huff M."/>
            <person name="Hulse-Kemp A."/>
            <person name="Scheffler B."/>
            <person name="Youngblood R."/>
            <person name="Simpson S."/>
            <person name="Babiker E."/>
            <person name="Staton M."/>
        </authorList>
    </citation>
    <scope>NUCLEOTIDE SEQUENCE [LARGE SCALE GENOMIC DNA]</scope>
    <source>
        <tissue evidence="3">Leaf</tissue>
    </source>
</reference>
<feature type="chain" id="PRO_5041245458" evidence="2">
    <location>
        <begin position="27"/>
        <end position="133"/>
    </location>
</feature>
<name>A0AA39DL53_VITRO</name>
<keyword evidence="4" id="KW-1185">Reference proteome</keyword>
<proteinExistence type="predicted"/>
<feature type="signal peptide" evidence="2">
    <location>
        <begin position="1"/>
        <end position="26"/>
    </location>
</feature>
<feature type="compositionally biased region" description="Basic and acidic residues" evidence="1">
    <location>
        <begin position="31"/>
        <end position="56"/>
    </location>
</feature>
<gene>
    <name evidence="3" type="ORF">PVL29_014474</name>
</gene>
<sequence length="133" mass="14309">MREKRKPQQTWWSLLTFIARVSRVGAQRLTRGGEAKEDREDHKVPEEEEGRGREVVDQGAEGETYLADPGVEGETYLADPGVEGETYLADPGVADPGAAVRSGTGRMVASSLLLLQGCCGVAKGLEGACQFIM</sequence>
<organism evidence="3 4">
    <name type="scientific">Vitis rotundifolia</name>
    <name type="common">Muscadine grape</name>
    <dbReference type="NCBI Taxonomy" id="103349"/>
    <lineage>
        <taxon>Eukaryota</taxon>
        <taxon>Viridiplantae</taxon>
        <taxon>Streptophyta</taxon>
        <taxon>Embryophyta</taxon>
        <taxon>Tracheophyta</taxon>
        <taxon>Spermatophyta</taxon>
        <taxon>Magnoliopsida</taxon>
        <taxon>eudicotyledons</taxon>
        <taxon>Gunneridae</taxon>
        <taxon>Pentapetalae</taxon>
        <taxon>rosids</taxon>
        <taxon>Vitales</taxon>
        <taxon>Vitaceae</taxon>
        <taxon>Viteae</taxon>
        <taxon>Vitis</taxon>
    </lineage>
</organism>
<evidence type="ECO:0000313" key="3">
    <source>
        <dbReference type="EMBL" id="KAJ9688838.1"/>
    </source>
</evidence>
<accession>A0AA39DL53</accession>
<keyword evidence="2" id="KW-0732">Signal</keyword>